<evidence type="ECO:0008006" key="3">
    <source>
        <dbReference type="Google" id="ProtNLM"/>
    </source>
</evidence>
<dbReference type="Pfam" id="PF02274">
    <property type="entry name" value="ADI"/>
    <property type="match status" value="1"/>
</dbReference>
<reference evidence="1 2" key="1">
    <citation type="journal article" date="2019" name="Int. J. Syst. Evol. Microbiol.">
        <title>The Global Catalogue of Microorganisms (GCM) 10K type strain sequencing project: providing services to taxonomists for standard genome sequencing and annotation.</title>
        <authorList>
            <consortium name="The Broad Institute Genomics Platform"/>
            <consortium name="The Broad Institute Genome Sequencing Center for Infectious Disease"/>
            <person name="Wu L."/>
            <person name="Ma J."/>
        </authorList>
    </citation>
    <scope>NUCLEOTIDE SEQUENCE [LARGE SCALE GENOMIC DNA]</scope>
    <source>
        <strain evidence="1 2">JCM 17504</strain>
    </source>
</reference>
<proteinExistence type="predicted"/>
<dbReference type="PANTHER" id="PTHR47271">
    <property type="entry name" value="ARGININE DEIMINASE"/>
    <property type="match status" value="1"/>
</dbReference>
<dbReference type="GO" id="GO:0019546">
    <property type="term" value="P:L-arginine deiminase pathway"/>
    <property type="evidence" value="ECO:0007669"/>
    <property type="project" value="TreeGrafter"/>
</dbReference>
<sequence length="240" mass="26802">MFEPVRQREVPIVRDAWEGIGADIIYEMDAHVEGGEFLPAGEFALLGVSADLNGKEHVIRTSYAAGQELMNSGAVGYEEFVLVRAPLQADREFRKEHDTGSRIMHLLGWVNIVSEDLIVLDADLARAANVDVYERRGNDYTKDHSSNLYDYLTEEKGFDIVDVSWSERWPTNFLTIESETILPLYEPDADGEYRSENNPTIEKLKELGVEILPDGAGIPRDSLTNGGGGIHCMTTPLSRE</sequence>
<accession>A0AAV3UIX6</accession>
<keyword evidence="2" id="KW-1185">Reference proteome</keyword>
<dbReference type="SUPFAM" id="SSF55909">
    <property type="entry name" value="Pentein"/>
    <property type="match status" value="1"/>
</dbReference>
<dbReference type="PANTHER" id="PTHR47271:SF2">
    <property type="entry name" value="ARGININE DEIMINASE"/>
    <property type="match status" value="1"/>
</dbReference>
<gene>
    <name evidence="1" type="ORF">GCM10025751_28840</name>
</gene>
<evidence type="ECO:0000313" key="2">
    <source>
        <dbReference type="Proteomes" id="UP001501729"/>
    </source>
</evidence>
<comment type="caution">
    <text evidence="1">The sequence shown here is derived from an EMBL/GenBank/DDBJ whole genome shotgun (WGS) entry which is preliminary data.</text>
</comment>
<dbReference type="AlphaFoldDB" id="A0AAV3UIX6"/>
<dbReference type="Proteomes" id="UP001501729">
    <property type="component" value="Unassembled WGS sequence"/>
</dbReference>
<organism evidence="1 2">
    <name type="scientific">Haladaptatus pallidirubidus</name>
    <dbReference type="NCBI Taxonomy" id="1008152"/>
    <lineage>
        <taxon>Archaea</taxon>
        <taxon>Methanobacteriati</taxon>
        <taxon>Methanobacteriota</taxon>
        <taxon>Stenosarchaea group</taxon>
        <taxon>Halobacteria</taxon>
        <taxon>Halobacteriales</taxon>
        <taxon>Haladaptataceae</taxon>
        <taxon>Haladaptatus</taxon>
    </lineage>
</organism>
<protein>
    <recommendedName>
        <fullName evidence="3">Arginine deiminase</fullName>
    </recommendedName>
</protein>
<name>A0AAV3UIX6_9EURY</name>
<dbReference type="EMBL" id="BAABKX010000012">
    <property type="protein sequence ID" value="GAA5052537.1"/>
    <property type="molecule type" value="Genomic_DNA"/>
</dbReference>
<dbReference type="GO" id="GO:0016990">
    <property type="term" value="F:arginine deiminase activity"/>
    <property type="evidence" value="ECO:0007669"/>
    <property type="project" value="TreeGrafter"/>
</dbReference>
<evidence type="ECO:0000313" key="1">
    <source>
        <dbReference type="EMBL" id="GAA5052537.1"/>
    </source>
</evidence>
<dbReference type="Gene3D" id="3.75.10.10">
    <property type="entry name" value="L-arginine/glycine Amidinotransferase, Chain A"/>
    <property type="match status" value="1"/>
</dbReference>